<feature type="region of interest" description="Disordered" evidence="1">
    <location>
        <begin position="1"/>
        <end position="94"/>
    </location>
</feature>
<keyword evidence="3" id="KW-1185">Reference proteome</keyword>
<evidence type="ECO:0000256" key="1">
    <source>
        <dbReference type="SAM" id="MobiDB-lite"/>
    </source>
</evidence>
<evidence type="ECO:0000313" key="2">
    <source>
        <dbReference type="EMBL" id="EGK72186.1"/>
    </source>
</evidence>
<protein>
    <submittedName>
        <fullName evidence="2">Uncharacterized protein</fullName>
    </submittedName>
</protein>
<gene>
    <name evidence="2" type="ORF">METUNv1_01489</name>
</gene>
<dbReference type="Proteomes" id="UP000005019">
    <property type="component" value="Unassembled WGS sequence"/>
</dbReference>
<reference evidence="2 3" key="1">
    <citation type="journal article" date="2011" name="J. Bacteriol.">
        <title>Genome sequence of Methyloversatilis universalis FAM5T, a methylotrophic representative of the order Rhodocyclales.</title>
        <authorList>
            <person name="Kittichotirat W."/>
            <person name="Good N.M."/>
            <person name="Hall R."/>
            <person name="Bringel F."/>
            <person name="Lajus A."/>
            <person name="Medigue C."/>
            <person name="Smalley N.E."/>
            <person name="Beck D."/>
            <person name="Bumgarner R."/>
            <person name="Vuilleumier S."/>
            <person name="Kalyuzhnaya M.G."/>
        </authorList>
    </citation>
    <scope>NUCLEOTIDE SEQUENCE [LARGE SCALE GENOMIC DNA]</scope>
    <source>
        <strain evidence="3">ATCC BAA-1314 / JCM 13912 / FAM5</strain>
    </source>
</reference>
<dbReference type="STRING" id="1000565.METUNv1_01489"/>
<dbReference type="EMBL" id="AFHG01000042">
    <property type="protein sequence ID" value="EGK72186.1"/>
    <property type="molecule type" value="Genomic_DNA"/>
</dbReference>
<name>F5RB50_METUF</name>
<comment type="caution">
    <text evidence="2">The sequence shown here is derived from an EMBL/GenBank/DDBJ whole genome shotgun (WGS) entry which is preliminary data.</text>
</comment>
<feature type="compositionally biased region" description="Low complexity" evidence="1">
    <location>
        <begin position="12"/>
        <end position="25"/>
    </location>
</feature>
<accession>F5RB50</accession>
<feature type="region of interest" description="Disordered" evidence="1">
    <location>
        <begin position="156"/>
        <end position="195"/>
    </location>
</feature>
<organism evidence="2 3">
    <name type="scientific">Methyloversatilis universalis (strain ATCC BAA-1314 / DSM 25237 / JCM 13912 / CCUG 52030 / FAM5)</name>
    <dbReference type="NCBI Taxonomy" id="1000565"/>
    <lineage>
        <taxon>Bacteria</taxon>
        <taxon>Pseudomonadati</taxon>
        <taxon>Pseudomonadota</taxon>
        <taxon>Betaproteobacteria</taxon>
        <taxon>Nitrosomonadales</taxon>
        <taxon>Sterolibacteriaceae</taxon>
        <taxon>Methyloversatilis</taxon>
    </lineage>
</organism>
<dbReference type="AlphaFoldDB" id="F5RB50"/>
<feature type="compositionally biased region" description="Gly residues" evidence="1">
    <location>
        <begin position="163"/>
        <end position="174"/>
    </location>
</feature>
<evidence type="ECO:0000313" key="3">
    <source>
        <dbReference type="Proteomes" id="UP000005019"/>
    </source>
</evidence>
<proteinExistence type="predicted"/>
<sequence length="195" mass="19855">MSPITQPPATLSAASRPPSVSPRSVTFISSVSDCRPASGREKVTASAGPPSRLRAVQPMTANGVDGSSPTAAMPGPPASRPNCHQAPAPAAATASAATQPITALFAIEHRPFVMTGRDYRRIAQDWGVPGGRSDAARFGPEMETARDQMPIAARAPLPQGLGDALGGFRGGGGSTVSRSRIPASTGGARRPAPLK</sequence>